<evidence type="ECO:0000256" key="3">
    <source>
        <dbReference type="ARBA" id="ARBA00022692"/>
    </source>
</evidence>
<dbReference type="Pfam" id="PF04241">
    <property type="entry name" value="DUF423"/>
    <property type="match status" value="1"/>
</dbReference>
<organism evidence="8 9">
    <name type="scientific">Orchesella cincta</name>
    <name type="common">Springtail</name>
    <name type="synonym">Podura cincta</name>
    <dbReference type="NCBI Taxonomy" id="48709"/>
    <lineage>
        <taxon>Eukaryota</taxon>
        <taxon>Metazoa</taxon>
        <taxon>Ecdysozoa</taxon>
        <taxon>Arthropoda</taxon>
        <taxon>Hexapoda</taxon>
        <taxon>Collembola</taxon>
        <taxon>Entomobryomorpha</taxon>
        <taxon>Entomobryoidea</taxon>
        <taxon>Orchesellidae</taxon>
        <taxon>Orchesellinae</taxon>
        <taxon>Orchesella</taxon>
    </lineage>
</organism>
<feature type="transmembrane region" description="Helical" evidence="7">
    <location>
        <begin position="148"/>
        <end position="166"/>
    </location>
</feature>
<evidence type="ECO:0000256" key="2">
    <source>
        <dbReference type="ARBA" id="ARBA00006208"/>
    </source>
</evidence>
<proteinExistence type="inferred from homology"/>
<keyword evidence="5 7" id="KW-0472">Membrane</keyword>
<protein>
    <submittedName>
        <fullName evidence="8">Transmembrane protein</fullName>
    </submittedName>
</protein>
<comment type="similarity">
    <text evidence="2">Belongs to the TMEM256 family.</text>
</comment>
<feature type="region of interest" description="Disordered" evidence="6">
    <location>
        <begin position="55"/>
        <end position="80"/>
    </location>
</feature>
<evidence type="ECO:0000256" key="6">
    <source>
        <dbReference type="SAM" id="MobiDB-lite"/>
    </source>
</evidence>
<keyword evidence="3 7" id="KW-0812">Transmembrane</keyword>
<dbReference type="OrthoDB" id="269173at2759"/>
<evidence type="ECO:0000256" key="4">
    <source>
        <dbReference type="ARBA" id="ARBA00022989"/>
    </source>
</evidence>
<dbReference type="PANTHER" id="PTHR43461:SF1">
    <property type="entry name" value="TRANSMEMBRANE PROTEIN 256"/>
    <property type="match status" value="1"/>
</dbReference>
<sequence>MSEVEKWFEDFCFWLRSVWSGSMQGLQDIFVAGGQYITPVIKGLFDVTVSILPKGPSSNGKSKDSKASSQKSTSAGLPGGPGFNRHVVRLAGISGALAVGLGAYGAHVVMTNPDVPDEQKISFRTANLYHFIGTGGLIAASLGRYPKVSALLMTTGSLLFCGSCYYHGLTGSPKVKQFAPYGGVTLIIAWLSLIL</sequence>
<keyword evidence="9" id="KW-1185">Reference proteome</keyword>
<dbReference type="EMBL" id="LJIJ01000642">
    <property type="protein sequence ID" value="ODM95627.1"/>
    <property type="molecule type" value="Genomic_DNA"/>
</dbReference>
<evidence type="ECO:0000256" key="1">
    <source>
        <dbReference type="ARBA" id="ARBA00004141"/>
    </source>
</evidence>
<name>A0A1D2MRC4_ORCCI</name>
<accession>A0A1D2MRC4</accession>
<keyword evidence="4 7" id="KW-1133">Transmembrane helix</keyword>
<evidence type="ECO:0000313" key="9">
    <source>
        <dbReference type="Proteomes" id="UP000094527"/>
    </source>
</evidence>
<dbReference type="STRING" id="48709.A0A1D2MRC4"/>
<feature type="transmembrane region" description="Helical" evidence="7">
    <location>
        <begin position="121"/>
        <end position="142"/>
    </location>
</feature>
<dbReference type="AlphaFoldDB" id="A0A1D2MRC4"/>
<evidence type="ECO:0000256" key="5">
    <source>
        <dbReference type="ARBA" id="ARBA00023136"/>
    </source>
</evidence>
<dbReference type="OMA" id="MSEVEKW"/>
<feature type="transmembrane region" description="Helical" evidence="7">
    <location>
        <begin position="178"/>
        <end position="194"/>
    </location>
</feature>
<dbReference type="PANTHER" id="PTHR43461">
    <property type="entry name" value="TRANSMEMBRANE PROTEIN 256"/>
    <property type="match status" value="1"/>
</dbReference>
<comment type="caution">
    <text evidence="8">The sequence shown here is derived from an EMBL/GenBank/DDBJ whole genome shotgun (WGS) entry which is preliminary data.</text>
</comment>
<comment type="subcellular location">
    <subcellularLocation>
        <location evidence="1">Membrane</location>
        <topology evidence="1">Multi-pass membrane protein</topology>
    </subcellularLocation>
</comment>
<evidence type="ECO:0000256" key="7">
    <source>
        <dbReference type="SAM" id="Phobius"/>
    </source>
</evidence>
<gene>
    <name evidence="8" type="ORF">Ocin01_11049</name>
</gene>
<reference evidence="8 9" key="1">
    <citation type="journal article" date="2016" name="Genome Biol. Evol.">
        <title>Gene Family Evolution Reflects Adaptation to Soil Environmental Stressors in the Genome of the Collembolan Orchesella cincta.</title>
        <authorList>
            <person name="Faddeeva-Vakhrusheva A."/>
            <person name="Derks M.F."/>
            <person name="Anvar S.Y."/>
            <person name="Agamennone V."/>
            <person name="Suring W."/>
            <person name="Smit S."/>
            <person name="van Straalen N.M."/>
            <person name="Roelofs D."/>
        </authorList>
    </citation>
    <scope>NUCLEOTIDE SEQUENCE [LARGE SCALE GENOMIC DNA]</scope>
    <source>
        <tissue evidence="8">Mixed pool</tissue>
    </source>
</reference>
<dbReference type="GO" id="GO:0016020">
    <property type="term" value="C:membrane"/>
    <property type="evidence" value="ECO:0007669"/>
    <property type="project" value="UniProtKB-SubCell"/>
</dbReference>
<dbReference type="InterPro" id="IPR006696">
    <property type="entry name" value="DUF423"/>
</dbReference>
<feature type="transmembrane region" description="Helical" evidence="7">
    <location>
        <begin position="87"/>
        <end position="109"/>
    </location>
</feature>
<evidence type="ECO:0000313" key="8">
    <source>
        <dbReference type="EMBL" id="ODM95627.1"/>
    </source>
</evidence>
<dbReference type="Proteomes" id="UP000094527">
    <property type="component" value="Unassembled WGS sequence"/>
</dbReference>